<sequence>MAANQIDEQLNKILKKTQPPSDYKLLPDEIACLTTAFLATKSDTNDVRSKAYVVLSALCQGMRDVKGKGKASEDATNDVVKTFGPIVLRDLGETSETPLIHGITFLTALFQVDAQAASIIFSDEGLLKNLTDTVDITPSPLLCQEVAHLLGQACGHKSCRAVISPQILRWLEFKSRQSEDPVLQSAASVALIKLSKGAAADAPEDAMSEVRTGQADELAQRMVSIIVSGKTTSVVDTVEGLAYLSTEPTVKEILAKNSDFLKKLFALIPSHKTSKSSTPADANPTLVYGIVLVICNLTNFRPHLTEEQRQMEKLKQMAKAGKGLADDLNANSVLDDDEHVKSRIHLLVAAGVLPVFPAALAASDSHGVRTSIGKSLLNIVEEKENRGKVLQAGGAKVLQTIINQAMSALPAGTKSKDANVGAADLDAIQALAKLAITAAPVQVFGPNVGMMYDTIRPFSILLQQPSSNLLQRFESIMALTNLASYSAELASRIAQSDGLVDKVELLLLEEHVLVRRASVELICNLIAGSDDIFERYSGASSSSASKIHVLLALSDVDDLPTRLASSGALATVTAAPSACNALIALQFESHHFLKLMMQLIDPSCLPGGDSTEEGEQPLPTDPGLVHRGVVCVANVFQSIGDNEIRQKVFKQATEAGLLRALVQLMKGDGAAKNPAIAQPVTQALKAIMMGAESRLGCGPVADTDEQAPNRLDCTHYFNLFFLWANIQTMGAKEVNGPQAEASIQPDANPVNILYFMRETRDNAESLRTDDPFSTFKYAPKPDGDPWEIILKPELDADTVRCNAWKDEVQNLLIFAGLFSAVVTAFVVESYKFLRPDPNDAIIGLLFHIANGSAPLPQSVTSASSVVPFSQSSSSIRINVFWFISLILSLTTVLIGTICLQWLREHQSYPNFSAKEKFAILHMRLESLEVWFVPQIFAALPVLLQVAVGFFLAGLIDFVLPLGQKLFIPVCVVVGLTLFFLVVTTALPICQGFLFFTGIYPYATPPSPCAYKSPQSRVVLFVCSPVIQFLSYLVFQIHSLLFNKTSLFFRRYNVLPILRNVFRQPTWPAFDRAWLSVRDAYHQCILDKDPLLYNHQLWWNQSFPLSDVTQSLASVIVERPTAKHTDSFLHAAICCFQEISSSIWTEPGDTMFSSRRKDRRHHYFKQLYIPSNVHHCSLSEYVLHGGIYDYKNYHYNQSLDPYLPPTALHLYCQDETLSFLNILLRNHTSLTLCQYQLELWSHMMTLNIPPLTPLTPRVTSPARLRSLEVFRMPSAHVYNSPIGQRSVTLGKLIGTTFKLVTSQRIPRDTTSFTMWVLPEMLNTIEWLGTMLGHHFQDSNTSTQRDVIAQFTLISGLIVDHLNKELSMDSKDPSPSLMFDLSSVYMSAFLDNFPSPWSRKPPSEEKIADLLLVVTPVVEVLQRYRAQTSVIEEMEKTAKDQNNKGGNYSREKGRWVDRFSEEWWDTLFKHPLSLEANKKKGHASDRESVSKVPPEHASLPQVVDPFKLDPSSTCVPLIANHPQLDIVSRESVTDSRDFISEDKNQDDPVRDLNESSSPPVLNGASAESDAHKSLDNQSVPELVPGDSLDGSRSATEAANMRPLQVGLIPLSSGAAVTTDLEMSVQDEITGNTANRQAHSTIDMGSSTMEQHQLED</sequence>
<evidence type="ECO:0000256" key="2">
    <source>
        <dbReference type="ARBA" id="ARBA00022490"/>
    </source>
</evidence>
<feature type="compositionally biased region" description="Basic and acidic residues" evidence="3">
    <location>
        <begin position="1475"/>
        <end position="1487"/>
    </location>
</feature>
<dbReference type="PANTHER" id="PTHR45994:SF1">
    <property type="entry name" value="FI21225P1"/>
    <property type="match status" value="1"/>
</dbReference>
<evidence type="ECO:0000259" key="5">
    <source>
        <dbReference type="Pfam" id="PF11701"/>
    </source>
</evidence>
<gene>
    <name evidence="7" type="ORF">BDN70DRAFT_926032</name>
</gene>
<evidence type="ECO:0000313" key="8">
    <source>
        <dbReference type="Proteomes" id="UP000807469"/>
    </source>
</evidence>
<dbReference type="EMBL" id="MU155632">
    <property type="protein sequence ID" value="KAF9471730.1"/>
    <property type="molecule type" value="Genomic_DNA"/>
</dbReference>
<dbReference type="SUPFAM" id="SSF48371">
    <property type="entry name" value="ARM repeat"/>
    <property type="match status" value="1"/>
</dbReference>
<evidence type="ECO:0000256" key="1">
    <source>
        <dbReference type="ARBA" id="ARBA00004496"/>
    </source>
</evidence>
<dbReference type="Proteomes" id="UP000807469">
    <property type="component" value="Unassembled WGS sequence"/>
</dbReference>
<dbReference type="Pfam" id="PF11701">
    <property type="entry name" value="UNC45-central"/>
    <property type="match status" value="1"/>
</dbReference>
<feature type="transmembrane region" description="Helical" evidence="4">
    <location>
        <begin position="879"/>
        <end position="902"/>
    </location>
</feature>
<dbReference type="Pfam" id="PF20153">
    <property type="entry name" value="DUF6535"/>
    <property type="match status" value="1"/>
</dbReference>
<keyword evidence="2" id="KW-0963">Cytoplasm</keyword>
<feature type="region of interest" description="Disordered" evidence="3">
    <location>
        <begin position="1537"/>
        <end position="1591"/>
    </location>
</feature>
<dbReference type="GO" id="GO:0051879">
    <property type="term" value="F:Hsp90 protein binding"/>
    <property type="evidence" value="ECO:0007669"/>
    <property type="project" value="TreeGrafter"/>
</dbReference>
<reference evidence="7" key="1">
    <citation type="submission" date="2020-11" db="EMBL/GenBank/DDBJ databases">
        <authorList>
            <consortium name="DOE Joint Genome Institute"/>
            <person name="Ahrendt S."/>
            <person name="Riley R."/>
            <person name="Andreopoulos W."/>
            <person name="Labutti K."/>
            <person name="Pangilinan J."/>
            <person name="Ruiz-Duenas F.J."/>
            <person name="Barrasa J.M."/>
            <person name="Sanchez-Garcia M."/>
            <person name="Camarero S."/>
            <person name="Miyauchi S."/>
            <person name="Serrano A."/>
            <person name="Linde D."/>
            <person name="Babiker R."/>
            <person name="Drula E."/>
            <person name="Ayuso-Fernandez I."/>
            <person name="Pacheco R."/>
            <person name="Padilla G."/>
            <person name="Ferreira P."/>
            <person name="Barriuso J."/>
            <person name="Kellner H."/>
            <person name="Castanera R."/>
            <person name="Alfaro M."/>
            <person name="Ramirez L."/>
            <person name="Pisabarro A.G."/>
            <person name="Kuo A."/>
            <person name="Tritt A."/>
            <person name="Lipzen A."/>
            <person name="He G."/>
            <person name="Yan M."/>
            <person name="Ng V."/>
            <person name="Cullen D."/>
            <person name="Martin F."/>
            <person name="Rosso M.-N."/>
            <person name="Henrissat B."/>
            <person name="Hibbett D."/>
            <person name="Martinez A.T."/>
            <person name="Grigoriev I.V."/>
        </authorList>
    </citation>
    <scope>NUCLEOTIDE SEQUENCE</scope>
    <source>
        <strain evidence="7">CIRM-BRFM 674</strain>
    </source>
</reference>
<dbReference type="InterPro" id="IPR045338">
    <property type="entry name" value="DUF6535"/>
</dbReference>
<evidence type="ECO:0008006" key="9">
    <source>
        <dbReference type="Google" id="ProtNLM"/>
    </source>
</evidence>
<dbReference type="Gene3D" id="1.25.10.10">
    <property type="entry name" value="Leucine-rich Repeat Variant"/>
    <property type="match status" value="1"/>
</dbReference>
<feature type="region of interest" description="Disordered" evidence="3">
    <location>
        <begin position="1624"/>
        <end position="1653"/>
    </location>
</feature>
<evidence type="ECO:0000256" key="3">
    <source>
        <dbReference type="SAM" id="MobiDB-lite"/>
    </source>
</evidence>
<proteinExistence type="predicted"/>
<feature type="transmembrane region" description="Helical" evidence="4">
    <location>
        <begin position="808"/>
        <end position="827"/>
    </location>
</feature>
<comment type="caution">
    <text evidence="7">The sequence shown here is derived from an EMBL/GenBank/DDBJ whole genome shotgun (WGS) entry which is preliminary data.</text>
</comment>
<dbReference type="InterPro" id="IPR024660">
    <property type="entry name" value="UCS_central_dom"/>
</dbReference>
<accession>A0A9P6CS36</accession>
<feature type="domain" description="DUF6535" evidence="6">
    <location>
        <begin position="786"/>
        <end position="959"/>
    </location>
</feature>
<evidence type="ECO:0000259" key="6">
    <source>
        <dbReference type="Pfam" id="PF20153"/>
    </source>
</evidence>
<feature type="region of interest" description="Disordered" evidence="3">
    <location>
        <begin position="1475"/>
        <end position="1503"/>
    </location>
</feature>
<dbReference type="PANTHER" id="PTHR45994">
    <property type="entry name" value="FI21225P1"/>
    <property type="match status" value="1"/>
</dbReference>
<dbReference type="GO" id="GO:0005737">
    <property type="term" value="C:cytoplasm"/>
    <property type="evidence" value="ECO:0007669"/>
    <property type="project" value="UniProtKB-SubCell"/>
</dbReference>
<dbReference type="InterPro" id="IPR016024">
    <property type="entry name" value="ARM-type_fold"/>
</dbReference>
<evidence type="ECO:0000313" key="7">
    <source>
        <dbReference type="EMBL" id="KAF9471730.1"/>
    </source>
</evidence>
<keyword evidence="4" id="KW-0812">Transmembrane</keyword>
<dbReference type="InterPro" id="IPR011989">
    <property type="entry name" value="ARM-like"/>
</dbReference>
<feature type="transmembrane region" description="Helical" evidence="4">
    <location>
        <begin position="1018"/>
        <end position="1041"/>
    </location>
</feature>
<feature type="transmembrane region" description="Helical" evidence="4">
    <location>
        <begin position="935"/>
        <end position="958"/>
    </location>
</feature>
<keyword evidence="4" id="KW-1133">Transmembrane helix</keyword>
<keyword evidence="4" id="KW-0472">Membrane</keyword>
<organism evidence="7 8">
    <name type="scientific">Pholiota conissans</name>
    <dbReference type="NCBI Taxonomy" id="109636"/>
    <lineage>
        <taxon>Eukaryota</taxon>
        <taxon>Fungi</taxon>
        <taxon>Dikarya</taxon>
        <taxon>Basidiomycota</taxon>
        <taxon>Agaricomycotina</taxon>
        <taxon>Agaricomycetes</taxon>
        <taxon>Agaricomycetidae</taxon>
        <taxon>Agaricales</taxon>
        <taxon>Agaricineae</taxon>
        <taxon>Strophariaceae</taxon>
        <taxon>Pholiota</taxon>
    </lineage>
</organism>
<keyword evidence="8" id="KW-1185">Reference proteome</keyword>
<name>A0A9P6CS36_9AGAR</name>
<feature type="domain" description="UNC-45/Cro1/She4 central" evidence="5">
    <location>
        <begin position="40"/>
        <end position="194"/>
    </location>
</feature>
<feature type="compositionally biased region" description="Basic and acidic residues" evidence="3">
    <location>
        <begin position="1537"/>
        <end position="1551"/>
    </location>
</feature>
<dbReference type="OrthoDB" id="199930at2759"/>
<comment type="subcellular location">
    <subcellularLocation>
        <location evidence="1">Cytoplasm</location>
    </subcellularLocation>
</comment>
<feature type="transmembrane region" description="Helical" evidence="4">
    <location>
        <begin position="965"/>
        <end position="998"/>
    </location>
</feature>
<protein>
    <recommendedName>
        <fullName evidence="9">ARM repeat superfamily protein</fullName>
    </recommendedName>
</protein>
<evidence type="ECO:0000256" key="4">
    <source>
        <dbReference type="SAM" id="Phobius"/>
    </source>
</evidence>